<keyword evidence="3" id="KW-0810">Translation regulation</keyword>
<sequence length="123" mass="12727">MTAALTFIAPPPGLAPHVDFALAPVEGSDGLFSLRAVDDAELRLFLVDPRTVLSDYAPTLSDEQADGLALGSPEDALVLVVAHPSSEGVSVNLLAPVIVNQTTGAAAQVILEDQDYPLRAPLG</sequence>
<dbReference type="EMBL" id="JYIV01000025">
    <property type="protein sequence ID" value="KJL22521.1"/>
    <property type="molecule type" value="Genomic_DNA"/>
</dbReference>
<dbReference type="InterPro" id="IPR003775">
    <property type="entry name" value="Flagellar_assembly_factor_FliW"/>
</dbReference>
<dbReference type="OrthoDB" id="3268119at2"/>
<keyword evidence="2" id="KW-1005">Bacterial flagellum biogenesis</keyword>
<keyword evidence="4" id="KW-0282">Flagellum</keyword>
<proteinExistence type="predicted"/>
<reference evidence="4 5" key="1">
    <citation type="submission" date="2015-02" db="EMBL/GenBank/DDBJ databases">
        <title>Draft genome sequences of ten Microbacterium spp. with emphasis on heavy metal contaminated environments.</title>
        <authorList>
            <person name="Corretto E."/>
        </authorList>
    </citation>
    <scope>NUCLEOTIDE SEQUENCE [LARGE SCALE GENOMIC DNA]</scope>
    <source>
        <strain evidence="4 5">BEL163</strain>
    </source>
</reference>
<dbReference type="PANTHER" id="PTHR39190:SF1">
    <property type="entry name" value="FLAGELLAR ASSEMBLY FACTOR FLIW"/>
    <property type="match status" value="1"/>
</dbReference>
<accession>A0A0F0KTF5</accession>
<evidence type="ECO:0000313" key="4">
    <source>
        <dbReference type="EMBL" id="KJL22521.1"/>
    </source>
</evidence>
<protein>
    <submittedName>
        <fullName evidence="4">Flagellar assembly factor FliW</fullName>
    </submittedName>
</protein>
<keyword evidence="1" id="KW-0963">Cytoplasm</keyword>
<dbReference type="Gene3D" id="2.30.290.10">
    <property type="entry name" value="BH3618-like"/>
    <property type="match status" value="1"/>
</dbReference>
<dbReference type="InterPro" id="IPR024046">
    <property type="entry name" value="Flagellar_assmbl_FliW_dom_sf"/>
</dbReference>
<evidence type="ECO:0000256" key="1">
    <source>
        <dbReference type="ARBA" id="ARBA00022490"/>
    </source>
</evidence>
<dbReference type="RefSeq" id="WP_045263728.1">
    <property type="nucleotide sequence ID" value="NZ_JYIV01000025.1"/>
</dbReference>
<evidence type="ECO:0000313" key="5">
    <source>
        <dbReference type="Proteomes" id="UP000033725"/>
    </source>
</evidence>
<dbReference type="GO" id="GO:0006417">
    <property type="term" value="P:regulation of translation"/>
    <property type="evidence" value="ECO:0007669"/>
    <property type="project" value="UniProtKB-KW"/>
</dbReference>
<dbReference type="AlphaFoldDB" id="A0A0F0KTF5"/>
<gene>
    <name evidence="4" type="primary">fliW</name>
    <name evidence="4" type="ORF">RN51_01835</name>
</gene>
<evidence type="ECO:0000256" key="3">
    <source>
        <dbReference type="ARBA" id="ARBA00022845"/>
    </source>
</evidence>
<dbReference type="PATRIC" id="fig|82380.10.peg.1845"/>
<keyword evidence="4" id="KW-0966">Cell projection</keyword>
<keyword evidence="4" id="KW-0969">Cilium</keyword>
<dbReference type="PANTHER" id="PTHR39190">
    <property type="entry name" value="FLAGELLAR ASSEMBLY FACTOR FLIW"/>
    <property type="match status" value="1"/>
</dbReference>
<evidence type="ECO:0000256" key="2">
    <source>
        <dbReference type="ARBA" id="ARBA00022795"/>
    </source>
</evidence>
<dbReference type="Proteomes" id="UP000033725">
    <property type="component" value="Unassembled WGS sequence"/>
</dbReference>
<name>A0A0F0KTF5_9MICO</name>
<organism evidence="4 5">
    <name type="scientific">Microbacterium oxydans</name>
    <dbReference type="NCBI Taxonomy" id="82380"/>
    <lineage>
        <taxon>Bacteria</taxon>
        <taxon>Bacillati</taxon>
        <taxon>Actinomycetota</taxon>
        <taxon>Actinomycetes</taxon>
        <taxon>Micrococcales</taxon>
        <taxon>Microbacteriaceae</taxon>
        <taxon>Microbacterium</taxon>
    </lineage>
</organism>
<dbReference type="SUPFAM" id="SSF141457">
    <property type="entry name" value="BH3618-like"/>
    <property type="match status" value="1"/>
</dbReference>
<dbReference type="Pfam" id="PF02623">
    <property type="entry name" value="FliW"/>
    <property type="match status" value="1"/>
</dbReference>
<comment type="caution">
    <text evidence="4">The sequence shown here is derived from an EMBL/GenBank/DDBJ whole genome shotgun (WGS) entry which is preliminary data.</text>
</comment>
<dbReference type="GO" id="GO:0044780">
    <property type="term" value="P:bacterial-type flagellum assembly"/>
    <property type="evidence" value="ECO:0007669"/>
    <property type="project" value="InterPro"/>
</dbReference>